<feature type="region of interest" description="Disordered" evidence="13">
    <location>
        <begin position="2312"/>
        <end position="2355"/>
    </location>
</feature>
<evidence type="ECO:0000259" key="16">
    <source>
        <dbReference type="PROSITE" id="PS51910"/>
    </source>
</evidence>
<evidence type="ECO:0000313" key="18">
    <source>
        <dbReference type="Proteomes" id="UP001152888"/>
    </source>
</evidence>
<feature type="region of interest" description="Disordered" evidence="13">
    <location>
        <begin position="1060"/>
        <end position="1213"/>
    </location>
</feature>
<dbReference type="InterPro" id="IPR036508">
    <property type="entry name" value="Chitin-bd_dom_sf"/>
</dbReference>
<dbReference type="InterPro" id="IPR011583">
    <property type="entry name" value="Chitinase_II/V-like_cat"/>
</dbReference>
<feature type="compositionally biased region" description="Low complexity" evidence="13">
    <location>
        <begin position="1280"/>
        <end position="1295"/>
    </location>
</feature>
<feature type="domain" description="Chitin-binding type-2" evidence="15">
    <location>
        <begin position="1293"/>
        <end position="1347"/>
    </location>
</feature>
<dbReference type="GO" id="GO:0006032">
    <property type="term" value="P:chitin catabolic process"/>
    <property type="evidence" value="ECO:0007669"/>
    <property type="project" value="UniProtKB-KW"/>
</dbReference>
<dbReference type="Gene3D" id="3.20.20.80">
    <property type="entry name" value="Glycosidases"/>
    <property type="match status" value="5"/>
</dbReference>
<feature type="domain" description="GH18" evidence="16">
    <location>
        <begin position="691"/>
        <end position="1058"/>
    </location>
</feature>
<dbReference type="FunFam" id="2.170.140.10:FF:000004">
    <property type="entry name" value="Chitinase 5"/>
    <property type="match status" value="1"/>
</dbReference>
<reference evidence="17" key="1">
    <citation type="submission" date="2022-03" db="EMBL/GenBank/DDBJ databases">
        <authorList>
            <person name="Sayadi A."/>
        </authorList>
    </citation>
    <scope>NUCLEOTIDE SEQUENCE</scope>
</reference>
<dbReference type="PROSITE" id="PS50940">
    <property type="entry name" value="CHIT_BIND_II"/>
    <property type="match status" value="5"/>
</dbReference>
<feature type="compositionally biased region" description="Pro residues" evidence="13">
    <location>
        <begin position="1069"/>
        <end position="1082"/>
    </location>
</feature>
<feature type="signal peptide" evidence="14">
    <location>
        <begin position="1"/>
        <end position="21"/>
    </location>
</feature>
<evidence type="ECO:0000256" key="13">
    <source>
        <dbReference type="SAM" id="MobiDB-lite"/>
    </source>
</evidence>
<dbReference type="Gene3D" id="3.10.50.10">
    <property type="match status" value="5"/>
</dbReference>
<feature type="compositionally biased region" description="Low complexity" evidence="13">
    <location>
        <begin position="2338"/>
        <end position="2347"/>
    </location>
</feature>
<dbReference type="EMBL" id="CAKOFQ010007080">
    <property type="protein sequence ID" value="CAH1990159.1"/>
    <property type="molecule type" value="Genomic_DNA"/>
</dbReference>
<dbReference type="InterPro" id="IPR001223">
    <property type="entry name" value="Glyco_hydro18_cat"/>
</dbReference>
<dbReference type="GO" id="GO:0008843">
    <property type="term" value="F:endochitinase activity"/>
    <property type="evidence" value="ECO:0007669"/>
    <property type="project" value="UniProtKB-EC"/>
</dbReference>
<dbReference type="InterPro" id="IPR001579">
    <property type="entry name" value="Glyco_hydro_18_chit_AS"/>
</dbReference>
<evidence type="ECO:0000256" key="7">
    <source>
        <dbReference type="ARBA" id="ARBA00023024"/>
    </source>
</evidence>
<dbReference type="EC" id="3.2.1.14" evidence="3"/>
<feature type="region of interest" description="Disordered" evidence="13">
    <location>
        <begin position="99"/>
        <end position="118"/>
    </location>
</feature>
<dbReference type="InterPro" id="IPR029070">
    <property type="entry name" value="Chitinase_insertion_sf"/>
</dbReference>
<evidence type="ECO:0000256" key="14">
    <source>
        <dbReference type="SAM" id="SignalP"/>
    </source>
</evidence>
<evidence type="ECO:0000313" key="17">
    <source>
        <dbReference type="EMBL" id="CAH1990159.1"/>
    </source>
</evidence>
<dbReference type="SUPFAM" id="SSF54556">
    <property type="entry name" value="Chitinase insertion domain"/>
    <property type="match status" value="5"/>
</dbReference>
<feature type="region of interest" description="Disordered" evidence="13">
    <location>
        <begin position="1869"/>
        <end position="1902"/>
    </location>
</feature>
<dbReference type="Proteomes" id="UP001152888">
    <property type="component" value="Unassembled WGS sequence"/>
</dbReference>
<evidence type="ECO:0000256" key="2">
    <source>
        <dbReference type="ARBA" id="ARBA00009121"/>
    </source>
</evidence>
<feature type="chain" id="PRO_5040229331" description="chitinase" evidence="14">
    <location>
        <begin position="22"/>
        <end position="2818"/>
    </location>
</feature>
<dbReference type="CDD" id="cd02872">
    <property type="entry name" value="GH18_chitolectin_chitotriosidase"/>
    <property type="match status" value="3"/>
</dbReference>
<keyword evidence="7" id="KW-0146">Chitin degradation</keyword>
<organism evidence="17 18">
    <name type="scientific">Acanthoscelides obtectus</name>
    <name type="common">Bean weevil</name>
    <name type="synonym">Bruchus obtectus</name>
    <dbReference type="NCBI Taxonomy" id="200917"/>
    <lineage>
        <taxon>Eukaryota</taxon>
        <taxon>Metazoa</taxon>
        <taxon>Ecdysozoa</taxon>
        <taxon>Arthropoda</taxon>
        <taxon>Hexapoda</taxon>
        <taxon>Insecta</taxon>
        <taxon>Pterygota</taxon>
        <taxon>Neoptera</taxon>
        <taxon>Endopterygota</taxon>
        <taxon>Coleoptera</taxon>
        <taxon>Polyphaga</taxon>
        <taxon>Cucujiformia</taxon>
        <taxon>Chrysomeloidea</taxon>
        <taxon>Chrysomelidae</taxon>
        <taxon>Bruchinae</taxon>
        <taxon>Bruchini</taxon>
        <taxon>Acanthoscelides</taxon>
    </lineage>
</organism>
<dbReference type="PANTHER" id="PTHR11177:SF359">
    <property type="entry name" value="CHITINASE 10-RELATED"/>
    <property type="match status" value="1"/>
</dbReference>
<evidence type="ECO:0000256" key="9">
    <source>
        <dbReference type="ARBA" id="ARBA00023277"/>
    </source>
</evidence>
<dbReference type="FunFam" id="3.10.50.10:FF:000001">
    <property type="entry name" value="Chitinase 3-like 1"/>
    <property type="match status" value="2"/>
</dbReference>
<dbReference type="InterPro" id="IPR002557">
    <property type="entry name" value="Chitin-bd_dom"/>
</dbReference>
<dbReference type="SUPFAM" id="SSF51445">
    <property type="entry name" value="(Trans)glycosidases"/>
    <property type="match status" value="5"/>
</dbReference>
<dbReference type="FunFam" id="3.10.50.10:FF:000004">
    <property type="entry name" value="Chitinase 5"/>
    <property type="match status" value="2"/>
</dbReference>
<accession>A0A9P0PLB1</accession>
<evidence type="ECO:0000256" key="5">
    <source>
        <dbReference type="ARBA" id="ARBA00022729"/>
    </source>
</evidence>
<feature type="domain" description="GH18" evidence="16">
    <location>
        <begin position="1932"/>
        <end position="2302"/>
    </location>
</feature>
<dbReference type="PROSITE" id="PS51910">
    <property type="entry name" value="GH18_2"/>
    <property type="match status" value="5"/>
</dbReference>
<feature type="compositionally biased region" description="Acidic residues" evidence="13">
    <location>
        <begin position="1419"/>
        <end position="1428"/>
    </location>
</feature>
<comment type="caution">
    <text evidence="17">The sequence shown here is derived from an EMBL/GenBank/DDBJ whole genome shotgun (WGS) entry which is preliminary data.</text>
</comment>
<feature type="region of interest" description="Disordered" evidence="13">
    <location>
        <begin position="1263"/>
        <end position="1300"/>
    </location>
</feature>
<feature type="domain" description="GH18" evidence="16">
    <location>
        <begin position="257"/>
        <end position="602"/>
    </location>
</feature>
<evidence type="ECO:0000259" key="15">
    <source>
        <dbReference type="PROSITE" id="PS50940"/>
    </source>
</evidence>
<dbReference type="FunFam" id="3.20.20.80:FF:000048">
    <property type="entry name" value="Brain chitinase and chia"/>
    <property type="match status" value="2"/>
</dbReference>
<keyword evidence="11" id="KW-0624">Polysaccharide degradation</keyword>
<dbReference type="GO" id="GO:0008061">
    <property type="term" value="F:chitin binding"/>
    <property type="evidence" value="ECO:0007669"/>
    <property type="project" value="UniProtKB-KW"/>
</dbReference>
<evidence type="ECO:0000256" key="8">
    <source>
        <dbReference type="ARBA" id="ARBA00023157"/>
    </source>
</evidence>
<feature type="compositionally biased region" description="Polar residues" evidence="13">
    <location>
        <begin position="1263"/>
        <end position="1273"/>
    </location>
</feature>
<feature type="domain" description="Chitin-binding type-2" evidence="15">
    <location>
        <begin position="610"/>
        <end position="665"/>
    </location>
</feature>
<feature type="compositionally biased region" description="Low complexity" evidence="13">
    <location>
        <begin position="1100"/>
        <end position="1181"/>
    </location>
</feature>
<keyword evidence="10 12" id="KW-0326">Glycosidase</keyword>
<feature type="compositionally biased region" description="Pro residues" evidence="13">
    <location>
        <begin position="2326"/>
        <end position="2337"/>
    </location>
</feature>
<keyword evidence="9" id="KW-0119">Carbohydrate metabolism</keyword>
<evidence type="ECO:0000256" key="6">
    <source>
        <dbReference type="ARBA" id="ARBA00022801"/>
    </source>
</evidence>
<dbReference type="SMART" id="SM00494">
    <property type="entry name" value="ChtBD2"/>
    <property type="match status" value="5"/>
</dbReference>
<evidence type="ECO:0000256" key="4">
    <source>
        <dbReference type="ARBA" id="ARBA00022669"/>
    </source>
</evidence>
<feature type="domain" description="Chitin-binding type-2" evidence="15">
    <location>
        <begin position="1363"/>
        <end position="1417"/>
    </location>
</feature>
<evidence type="ECO:0000256" key="12">
    <source>
        <dbReference type="RuleBase" id="RU000489"/>
    </source>
</evidence>
<evidence type="ECO:0000256" key="11">
    <source>
        <dbReference type="ARBA" id="ARBA00023326"/>
    </source>
</evidence>
<dbReference type="PROSITE" id="PS01095">
    <property type="entry name" value="GH18_1"/>
    <property type="match status" value="3"/>
</dbReference>
<feature type="compositionally biased region" description="Pro residues" evidence="13">
    <location>
        <begin position="1479"/>
        <end position="1488"/>
    </location>
</feature>
<keyword evidence="5 14" id="KW-0732">Signal</keyword>
<dbReference type="Pfam" id="PF01607">
    <property type="entry name" value="CBM_14"/>
    <property type="match status" value="5"/>
</dbReference>
<dbReference type="GO" id="GO:0005576">
    <property type="term" value="C:extracellular region"/>
    <property type="evidence" value="ECO:0007669"/>
    <property type="project" value="InterPro"/>
</dbReference>
<dbReference type="InterPro" id="IPR017853">
    <property type="entry name" value="GH"/>
</dbReference>
<comment type="catalytic activity">
    <reaction evidence="1">
        <text>Random endo-hydrolysis of N-acetyl-beta-D-glucosaminide (1-&gt;4)-beta-linkages in chitin and chitodextrins.</text>
        <dbReference type="EC" id="3.2.1.14"/>
    </reaction>
</comment>
<feature type="compositionally biased region" description="Low complexity" evidence="13">
    <location>
        <begin position="1083"/>
        <end position="1092"/>
    </location>
</feature>
<keyword evidence="8" id="KW-1015">Disulfide bond</keyword>
<evidence type="ECO:0000256" key="10">
    <source>
        <dbReference type="ARBA" id="ARBA00023295"/>
    </source>
</evidence>
<feature type="compositionally biased region" description="Low complexity" evidence="13">
    <location>
        <begin position="1437"/>
        <end position="1458"/>
    </location>
</feature>
<proteinExistence type="inferred from homology"/>
<keyword evidence="4" id="KW-0147">Chitin-binding</keyword>
<feature type="region of interest" description="Disordered" evidence="13">
    <location>
        <begin position="1417"/>
        <end position="1491"/>
    </location>
</feature>
<feature type="domain" description="GH18" evidence="16">
    <location>
        <begin position="2435"/>
        <end position="2807"/>
    </location>
</feature>
<dbReference type="GO" id="GO:0000272">
    <property type="term" value="P:polysaccharide catabolic process"/>
    <property type="evidence" value="ECO:0007669"/>
    <property type="project" value="UniProtKB-KW"/>
</dbReference>
<dbReference type="Gene3D" id="2.170.140.10">
    <property type="entry name" value="Chitin binding domain"/>
    <property type="match status" value="5"/>
</dbReference>
<dbReference type="SMART" id="SM00636">
    <property type="entry name" value="Glyco_18"/>
    <property type="match status" value="5"/>
</dbReference>
<evidence type="ECO:0000256" key="1">
    <source>
        <dbReference type="ARBA" id="ARBA00000822"/>
    </source>
</evidence>
<feature type="region of interest" description="Disordered" evidence="13">
    <location>
        <begin position="33"/>
        <end position="70"/>
    </location>
</feature>
<dbReference type="OrthoDB" id="76388at2759"/>
<feature type="domain" description="Chitin-binding type-2" evidence="15">
    <location>
        <begin position="2352"/>
        <end position="2404"/>
    </location>
</feature>
<comment type="similarity">
    <text evidence="2">Belongs to the glycosyl hydrolase 18 family. Chitinase class II subfamily.</text>
</comment>
<dbReference type="InterPro" id="IPR050314">
    <property type="entry name" value="Glycosyl_Hydrlase_18"/>
</dbReference>
<feature type="domain" description="GH18" evidence="16">
    <location>
        <begin position="1503"/>
        <end position="1872"/>
    </location>
</feature>
<evidence type="ECO:0000256" key="3">
    <source>
        <dbReference type="ARBA" id="ARBA00012729"/>
    </source>
</evidence>
<dbReference type="Pfam" id="PF00704">
    <property type="entry name" value="Glyco_hydro_18"/>
    <property type="match status" value="5"/>
</dbReference>
<sequence length="2818" mass="313767">MTLRVTLFLIVLSLCANILHTKIIREKRNAAGNGTVQESPSFIRDSVEGAPNDKQWRMEDNTTVTSSKEEFGSKSLPLRAAVESIPDFTWNQERLPLRDAVERRPPPDEPLDVSGPPVVVRPSGLLDWEAPSGDEVKQQSIGKVDFNTPQHQQAEVPQTPIEQPPAFYGAPIGVQSYPQLLYIPPQLPMSIGGALLYPPGFQQQYTLYSPLQQYKRLLLVPQQSPAIPLPSTGRAFHYENTFRAVGDNSINPQATPKRIVCYIEGIASYRLEPFTFNPPDLDPKLCTHVVYAYATVDPLSHNLVSNDEEYDIVQGGYRSALGLKHLNPSLRILLSIRLSPFSRLSALLASSDASSAFVRSVSAFLDRYAFDGVDLDWEWAGQAEARPPQAESQQQERLLVLLRELADVIGKKGGSFALSTPLNRMNRGDGWDLAAKLADIVEYVTVKAYDFEKEGTANSSLDMDRAVLWWERRGMPAHKLVVGVPFFGRSSPIDQSQPASGAYTLSPGRLAYFEICDALMPSSNEVAVWRTGRRQDETPYATDGKQWIRYEDEESVARKVEFVNQRNLGGISVIYAEDDDFRGLCGEKWPLLTTINREMKGITIAVTPTTRQCLGEADGRYSDPTNCAAYFDCEGGVGTRVACAPPTFYHPEKGECIGMPADCKPGAVVFVPKNEGTDARAVLKAEEQNKPKVVCYVTSWSFYRKSGGRFVPEHIDQRLCTHLVYAFASLDPERLQIKEFDPWADLNNNLYERITSLDDLQVLLSVGGWTDSSGDKYSRLVSDGSARRRFVLGAVAFLRRHRFKGLHLDWNYPVCWQSDCKRGPSTDKANFAKLLQELKSEFSKQSPPLILAAAISGYKEVIDVAYDLPALGQHLDFMSVMTYDYHGAWERVTGHVSPLYGSPADKYPQYNVNYTMEYLVRLGAPRSKLLVGVPLYGQSFGGVGGQGERGEGSPAAGPGDAGEYTKQPGVLAYYEVCNRIRQQGWKRGQGKGGPYAYKGDQWVGYEDRQSVKQKGNYAVQNGFGGAVAWTIDLDDFTNRCCGSAFPLLRALNEGLGLSSATTAAQEDCSPPPEPSTPPPPPTTTASDSGASTEHSHDHWSTTTSKPVTWWSTTSSTTSQKPPKQTTTSPWWTTSSTKPTAWWTTTPSSTTSTTKQTTTSSWWTTTKRPSKPTTTSAKPITTERPSSTVIPPTSVVQPDLPAPTSDQTPPTCRPGQYLPDPYNCNAFYRCVLGEPKKQYCAGGLHWNQKKNVCDWPREAKCETGSSAAHSKPSSNKPPTREPSTTTTTKRPSSSTKCNSPGSYYPHQDCTKFYVCLGGFKVAQQCAPGLRYDPRRHMCDWSSKVPCDGGNRRTHPLKVGQAQPYSSCRGDVFAPLPGDCTRYMHCQWGKYEVRKCAPGLHWNNERKICDWPHSARCQEQTDNELDPDEEPPIHELDNAPSTSSQAPPTSPAPSATTTQWSPPPTEWVEPSSPATESPWEWHPPIPPTSEQPPLAEPLKPFSGYFKLVCYFTNWAWYRPGAGKYLPEDIDPNLCTHIVYGFAVLDFSNLVIKAHDSWADFDNQFYKRVVGYKSKGVKVSIAIGGWNDSQGDKYSRLVNNPSARRRFIENVLKFMEKYNFDGLDLDWEYPKCWQVDCKKGPASDKPAFAAFVKELKDAFRPKGYLLSSAVSPSKTVIDAGYDVPALAESLDWVAVMTYDFHGQWDKKTGHVAPLFYHPEDDVAFFNSNFSINYWISEGVPRRKIVMGMPLYGQSFRLENESNNGLNAPAPGPGEAGPYTRAAGFLAYYEICDNIKNKGWTVVQDPLGAMGPYAYKGNQWVSFDDKNMIRKKSEYIRSMDIGGGMIWALDLDDFKAKCGEGRHPLLTTIRNVLADPGNGEQTPVEGPSYETEPPSGQGEERIPEKGGEEDKIMTTLAPVGVAETSSQAVVDPNSEFKVVCYFTNWAWYRQGHGKYLPSDIDPNLCTHIVYGFAVLDREQLVIKPHDSWADIDNKFYEKVTSLKSKGVKVLIAIGGWNDSQGDKYSRLVNNPSARKRFIENVLRFIEDNNFDGLDLDWEYPKCWQVDCNKGPASDKVAFADFVKELKEAFQYKGYLLSSAVSPSKRVIDAGYDVPVLSKYLDWIAVMCYDYHGQWDKITGHVAPMYAHPEDVDPTFNTNFTIHYWIEKGADRRKLVLGMPMYGQSFSLAERENNGLNAPSYGGGEAGDETRARGFLAYYEICDRVLKQGWTVVRDRQGRIGPYAYKDDQWVSFDDAGMIRHKSEWARAMRLGGAMIWALDLDDFKGDRCKCGRHPLLSVINTVLRGYKKPQAPSCRPLGIDSLQSSTPQSTPTPSPAPPSQTTPPSTVTKPPSMTPPLPCDGRLFSPHPVNCHQYYLCNQGQLQLQSCPSGLYWNADHCDWPENTECHPDGTKGSDERTTESSWNNQTPIKQISNIESKYKVVCYFTNWAWYRHGDGKYTPSDIDPKLCTHINYAFAVLDADTLTIKPRDPWIDIDNSLYERVTALRRLGPKVLLSLGGWHDSASDKYSRLVRDPAARRRFVADAAYALKKWGFDGLDLVWEYPKCWQMNCSRGPSSDGSDFQRLVAELSARLRPHGLLLSAAVAASQKALEAGAYGPQPQLLQHNLDWMAVMAYDYHGHWEGRTGHAAPLVMGGNGSVLKADVNSSITYWIKNGVSPRKLVLGVPFYGQSYTLEDPSRNWLNESTAGPGAPGEFTGIKGFLAFYEICERVNKNGWRVSRDPSGNVSSYATHGDQWVSYDDVAEVQRKAKYAMDLGLGGVMAWAPDLDDFNGNCGCGKYPLLTALKTTLQDTTDSNILPINCT</sequence>
<protein>
    <recommendedName>
        <fullName evidence="3">chitinase</fullName>
        <ecNumber evidence="3">3.2.1.14</ecNumber>
    </recommendedName>
</protein>
<name>A0A9P0PLB1_ACAOB</name>
<dbReference type="FunFam" id="3.20.20.80:FF:000007">
    <property type="entry name" value="Acidic mammalian chitinase"/>
    <property type="match status" value="2"/>
</dbReference>
<dbReference type="PANTHER" id="PTHR11177">
    <property type="entry name" value="CHITINASE"/>
    <property type="match status" value="1"/>
</dbReference>
<gene>
    <name evidence="17" type="ORF">ACAOBT_LOCUS19488</name>
</gene>
<feature type="compositionally biased region" description="Polar residues" evidence="13">
    <location>
        <begin position="1182"/>
        <end position="1195"/>
    </location>
</feature>
<dbReference type="SUPFAM" id="SSF57625">
    <property type="entry name" value="Invertebrate chitin-binding proteins"/>
    <property type="match status" value="5"/>
</dbReference>
<feature type="domain" description="Chitin-binding type-2" evidence="15">
    <location>
        <begin position="1208"/>
        <end position="1262"/>
    </location>
</feature>
<keyword evidence="6 12" id="KW-0378">Hydrolase</keyword>
<keyword evidence="18" id="KW-1185">Reference proteome</keyword>